<evidence type="ECO:0000313" key="2">
    <source>
        <dbReference type="Proteomes" id="UP000183400"/>
    </source>
</evidence>
<organism evidence="1 2">
    <name type="scientific">Ruegeria halocynthiae</name>
    <dbReference type="NCBI Taxonomy" id="985054"/>
    <lineage>
        <taxon>Bacteria</taxon>
        <taxon>Pseudomonadati</taxon>
        <taxon>Pseudomonadota</taxon>
        <taxon>Alphaproteobacteria</taxon>
        <taxon>Rhodobacterales</taxon>
        <taxon>Roseobacteraceae</taxon>
        <taxon>Ruegeria</taxon>
    </lineage>
</organism>
<gene>
    <name evidence="1" type="ORF">SAMN05444358_102166</name>
</gene>
<name>A0A1H2Y6T0_9RHOB</name>
<dbReference type="Proteomes" id="UP000183400">
    <property type="component" value="Unassembled WGS sequence"/>
</dbReference>
<sequence>MAENGLFPVSLDRHSNRYWRRFTSYCFAEEIDACPVVISEIPQIATSFPIVFRLIKESFVPVALFSIIPDTVSPFVCQSGRWLAPYVPSALRCFPFQAETACESGARSRLLVNESSGLVTRDPQDNPFFTKDGQLSQNLSDVLHFFQNRQVAAIETDRQCSIIAAMDLFEPLQQHEETTLPQGYWGIDAQRLEHLPDAYNLTLLASGTLRLIHAHQVSLSHCAWLLRAQERGAFQDAEPCRKLDGFIAAIAEDVYQGQARQEVIHAMG</sequence>
<dbReference type="OrthoDB" id="9806524at2"/>
<dbReference type="Pfam" id="PF07277">
    <property type="entry name" value="SapC"/>
    <property type="match status" value="1"/>
</dbReference>
<dbReference type="EMBL" id="FNNP01000002">
    <property type="protein sequence ID" value="SDX00269.1"/>
    <property type="molecule type" value="Genomic_DNA"/>
</dbReference>
<dbReference type="RefSeq" id="WP_074736692.1">
    <property type="nucleotide sequence ID" value="NZ_FNNP01000002.1"/>
</dbReference>
<proteinExistence type="predicted"/>
<protein>
    <submittedName>
        <fullName evidence="1">SapC protein</fullName>
    </submittedName>
</protein>
<reference evidence="2" key="1">
    <citation type="submission" date="2016-10" db="EMBL/GenBank/DDBJ databases">
        <authorList>
            <person name="Varghese N."/>
            <person name="Submissions S."/>
        </authorList>
    </citation>
    <scope>NUCLEOTIDE SEQUENCE [LARGE SCALE GENOMIC DNA]</scope>
    <source>
        <strain evidence="2">DSM 27839</strain>
    </source>
</reference>
<keyword evidence="2" id="KW-1185">Reference proteome</keyword>
<dbReference type="STRING" id="985054.SAMN05444358_102166"/>
<evidence type="ECO:0000313" key="1">
    <source>
        <dbReference type="EMBL" id="SDX00269.1"/>
    </source>
</evidence>
<dbReference type="InterPro" id="IPR010836">
    <property type="entry name" value="SapC"/>
</dbReference>
<dbReference type="AlphaFoldDB" id="A0A1H2Y6T0"/>
<accession>A0A1H2Y6T0</accession>